<reference evidence="9 10" key="1">
    <citation type="submission" date="2019-11" db="EMBL/GenBank/DDBJ databases">
        <title>Genome sequences of 17 halophilic strains isolated from different environments.</title>
        <authorList>
            <person name="Furrow R.E."/>
        </authorList>
    </citation>
    <scope>NUCLEOTIDE SEQUENCE [LARGE SCALE GENOMIC DNA]</scope>
    <source>
        <strain evidence="9 10">22514_16_FS</strain>
    </source>
</reference>
<evidence type="ECO:0000313" key="10">
    <source>
        <dbReference type="Proteomes" id="UP000468638"/>
    </source>
</evidence>
<evidence type="ECO:0000256" key="7">
    <source>
        <dbReference type="SAM" id="Phobius"/>
    </source>
</evidence>
<evidence type="ECO:0000256" key="3">
    <source>
        <dbReference type="ARBA" id="ARBA00022475"/>
    </source>
</evidence>
<evidence type="ECO:0000256" key="1">
    <source>
        <dbReference type="ARBA" id="ARBA00004651"/>
    </source>
</evidence>
<evidence type="ECO:0000259" key="8">
    <source>
        <dbReference type="PROSITE" id="PS50850"/>
    </source>
</evidence>
<dbReference type="PANTHER" id="PTHR23513">
    <property type="entry name" value="INTEGRAL MEMBRANE EFFLUX PROTEIN-RELATED"/>
    <property type="match status" value="1"/>
</dbReference>
<dbReference type="Gene3D" id="1.20.1250.20">
    <property type="entry name" value="MFS general substrate transporter like domains"/>
    <property type="match status" value="1"/>
</dbReference>
<proteinExistence type="predicted"/>
<dbReference type="InterPro" id="IPR036259">
    <property type="entry name" value="MFS_trans_sf"/>
</dbReference>
<dbReference type="InterPro" id="IPR020846">
    <property type="entry name" value="MFS_dom"/>
</dbReference>
<protein>
    <submittedName>
        <fullName evidence="9">MFS transporter</fullName>
    </submittedName>
</protein>
<keyword evidence="2" id="KW-0813">Transport</keyword>
<keyword evidence="6 7" id="KW-0472">Membrane</keyword>
<dbReference type="PROSITE" id="PS50850">
    <property type="entry name" value="MFS"/>
    <property type="match status" value="1"/>
</dbReference>
<feature type="transmembrane region" description="Helical" evidence="7">
    <location>
        <begin position="263"/>
        <end position="281"/>
    </location>
</feature>
<feature type="transmembrane region" description="Helical" evidence="7">
    <location>
        <begin position="38"/>
        <end position="57"/>
    </location>
</feature>
<name>A0A6I4ZTD0_9BACI</name>
<dbReference type="InterPro" id="IPR010290">
    <property type="entry name" value="TM_effector"/>
</dbReference>
<dbReference type="Pfam" id="PF05977">
    <property type="entry name" value="MFS_3"/>
    <property type="match status" value="1"/>
</dbReference>
<dbReference type="OrthoDB" id="9775268at2"/>
<keyword evidence="4 7" id="KW-0812">Transmembrane</keyword>
<comment type="caution">
    <text evidence="9">The sequence shown here is derived from an EMBL/GenBank/DDBJ whole genome shotgun (WGS) entry which is preliminary data.</text>
</comment>
<organism evidence="9 10">
    <name type="scientific">Pontibacillus yanchengensis</name>
    <dbReference type="NCBI Taxonomy" id="462910"/>
    <lineage>
        <taxon>Bacteria</taxon>
        <taxon>Bacillati</taxon>
        <taxon>Bacillota</taxon>
        <taxon>Bacilli</taxon>
        <taxon>Bacillales</taxon>
        <taxon>Bacillaceae</taxon>
        <taxon>Pontibacillus</taxon>
    </lineage>
</organism>
<dbReference type="Proteomes" id="UP000468638">
    <property type="component" value="Unassembled WGS sequence"/>
</dbReference>
<evidence type="ECO:0000256" key="2">
    <source>
        <dbReference type="ARBA" id="ARBA00022448"/>
    </source>
</evidence>
<dbReference type="EMBL" id="WMEQ01000001">
    <property type="protein sequence ID" value="MYL32434.1"/>
    <property type="molecule type" value="Genomic_DNA"/>
</dbReference>
<dbReference type="RefSeq" id="WP_160909148.1">
    <property type="nucleotide sequence ID" value="NZ_WMEQ01000001.1"/>
</dbReference>
<sequence>MSVVGVLTQLYNKSQFASVPRLVHQKDLQFVNSLNTGMLNMAVFIAPGLGGILISIYNPGFALVLNSISFLVGFLVVLSLKITPMNETSHSHFLLDIKEGFQFVWNNKPIFITNVAMLFSIVGTTLFLTMMIVHLKTAVHLNASQIGWILSIGGLGAIGGAFLSNPLKKLLSLRAILFLAGTVGGVSIILFSFVHTIILLACMNAIGTMCAAMMSPSIVTIRQQLTPERLLGRVQATSRFMTWLLMPIAALLAGVFADYMGTSITILIGGVISTLASFIYLHKSLRVVSSY</sequence>
<dbReference type="GO" id="GO:0022857">
    <property type="term" value="F:transmembrane transporter activity"/>
    <property type="evidence" value="ECO:0007669"/>
    <property type="project" value="InterPro"/>
</dbReference>
<gene>
    <name evidence="9" type="ORF">GLW05_02285</name>
</gene>
<feature type="transmembrane region" description="Helical" evidence="7">
    <location>
        <begin position="111"/>
        <end position="133"/>
    </location>
</feature>
<keyword evidence="5 7" id="KW-1133">Transmembrane helix</keyword>
<dbReference type="GO" id="GO:0005886">
    <property type="term" value="C:plasma membrane"/>
    <property type="evidence" value="ECO:0007669"/>
    <property type="project" value="UniProtKB-SubCell"/>
</dbReference>
<evidence type="ECO:0000256" key="6">
    <source>
        <dbReference type="ARBA" id="ARBA00023136"/>
    </source>
</evidence>
<feature type="transmembrane region" description="Helical" evidence="7">
    <location>
        <begin position="145"/>
        <end position="164"/>
    </location>
</feature>
<dbReference type="AlphaFoldDB" id="A0A6I4ZTD0"/>
<feature type="domain" description="Major facilitator superfamily (MFS) profile" evidence="8">
    <location>
        <begin position="109"/>
        <end position="291"/>
    </location>
</feature>
<feature type="transmembrane region" description="Helical" evidence="7">
    <location>
        <begin position="171"/>
        <end position="191"/>
    </location>
</feature>
<evidence type="ECO:0000256" key="4">
    <source>
        <dbReference type="ARBA" id="ARBA00022692"/>
    </source>
</evidence>
<feature type="transmembrane region" description="Helical" evidence="7">
    <location>
        <begin position="63"/>
        <end position="80"/>
    </location>
</feature>
<keyword evidence="3" id="KW-1003">Cell membrane</keyword>
<accession>A0A6I4ZTD0</accession>
<comment type="subcellular location">
    <subcellularLocation>
        <location evidence="1">Cell membrane</location>
        <topology evidence="1">Multi-pass membrane protein</topology>
    </subcellularLocation>
</comment>
<feature type="transmembrane region" description="Helical" evidence="7">
    <location>
        <begin position="197"/>
        <end position="219"/>
    </location>
</feature>
<feature type="transmembrane region" description="Helical" evidence="7">
    <location>
        <begin position="240"/>
        <end position="257"/>
    </location>
</feature>
<dbReference type="CDD" id="cd06173">
    <property type="entry name" value="MFS_MefA_like"/>
    <property type="match status" value="1"/>
</dbReference>
<dbReference type="SUPFAM" id="SSF103473">
    <property type="entry name" value="MFS general substrate transporter"/>
    <property type="match status" value="1"/>
</dbReference>
<dbReference type="PANTHER" id="PTHR23513:SF6">
    <property type="entry name" value="MAJOR FACILITATOR SUPERFAMILY ASSOCIATED DOMAIN-CONTAINING PROTEIN"/>
    <property type="match status" value="1"/>
</dbReference>
<evidence type="ECO:0000313" key="9">
    <source>
        <dbReference type="EMBL" id="MYL32434.1"/>
    </source>
</evidence>
<evidence type="ECO:0000256" key="5">
    <source>
        <dbReference type="ARBA" id="ARBA00022989"/>
    </source>
</evidence>